<dbReference type="InterPro" id="IPR013830">
    <property type="entry name" value="SGNH_hydro"/>
</dbReference>
<feature type="domain" description="SsfX3-like N-terminal" evidence="2">
    <location>
        <begin position="18"/>
        <end position="96"/>
    </location>
</feature>
<feature type="domain" description="SGNH hydrolase-type esterase" evidence="1">
    <location>
        <begin position="171"/>
        <end position="275"/>
    </location>
</feature>
<name>A0A381N681_9ZZZZ</name>
<proteinExistence type="predicted"/>
<dbReference type="EMBL" id="UINC01000123">
    <property type="protein sequence ID" value="SUZ49574.1"/>
    <property type="molecule type" value="Genomic_DNA"/>
</dbReference>
<evidence type="ECO:0000259" key="2">
    <source>
        <dbReference type="Pfam" id="PF21181"/>
    </source>
</evidence>
<evidence type="ECO:0000313" key="3">
    <source>
        <dbReference type="EMBL" id="SUZ49574.1"/>
    </source>
</evidence>
<gene>
    <name evidence="3" type="ORF">METZ01_LOCUS2428</name>
</gene>
<reference evidence="3" key="1">
    <citation type="submission" date="2018-05" db="EMBL/GenBank/DDBJ databases">
        <authorList>
            <person name="Lanie J.A."/>
            <person name="Ng W.-L."/>
            <person name="Kazmierczak K.M."/>
            <person name="Andrzejewski T.M."/>
            <person name="Davidsen T.M."/>
            <person name="Wayne K.J."/>
            <person name="Tettelin H."/>
            <person name="Glass J.I."/>
            <person name="Rusch D."/>
            <person name="Podicherti R."/>
            <person name="Tsui H.-C.T."/>
            <person name="Winkler M.E."/>
        </authorList>
    </citation>
    <scope>NUCLEOTIDE SEQUENCE</scope>
</reference>
<dbReference type="Pfam" id="PF21181">
    <property type="entry name" value="SsfX3_N"/>
    <property type="match status" value="1"/>
</dbReference>
<dbReference type="SUPFAM" id="SSF52266">
    <property type="entry name" value="SGNH hydrolase"/>
    <property type="match status" value="1"/>
</dbReference>
<dbReference type="Gene3D" id="2.60.120.260">
    <property type="entry name" value="Galactose-binding domain-like"/>
    <property type="match status" value="1"/>
</dbReference>
<dbReference type="InterPro" id="IPR048977">
    <property type="entry name" value="SsfX3-like_N"/>
</dbReference>
<dbReference type="Gene3D" id="3.40.50.1110">
    <property type="entry name" value="SGNH hydrolase"/>
    <property type="match status" value="1"/>
</dbReference>
<protein>
    <submittedName>
        <fullName evidence="3">Uncharacterized protein</fullName>
    </submittedName>
</protein>
<sequence>MNTIDFKDGIGDIVEVVGALDFDHRRDGIAPRRLPAWTRTQVPEGMDPMVRMPSGVRLRFNTNAERVGVHFLASAIAPSPERRRAINLNLECEGELWSVSSLAGNTIVTDPDEPSGYRLVRGESDTVWFKDLPLRDKICEIWLPHNAFVELRELVVDDGKRIQSPTDDERKRWIHYGSSISHCMEAEQPAFIWPAVAAREARLALINLGFGGQCHLDQFVARTIGDADADVISIKVGINIVNIDSMRERVFVPALHGFLDTIRERKPNTPIVLISPIFCPSAEHHPGPTLPNAEGKFVTFTGHSELRNGCMSLSRVRQLIEQTVDRRNDDNLDYLSGLDLFGQADRDDLPDDLHPNPDGYIRMGHRFAALKLMSHASPTPR</sequence>
<dbReference type="InterPro" id="IPR036514">
    <property type="entry name" value="SGNH_hydro_sf"/>
</dbReference>
<organism evidence="3">
    <name type="scientific">marine metagenome</name>
    <dbReference type="NCBI Taxonomy" id="408172"/>
    <lineage>
        <taxon>unclassified sequences</taxon>
        <taxon>metagenomes</taxon>
        <taxon>ecological metagenomes</taxon>
    </lineage>
</organism>
<dbReference type="Pfam" id="PF14606">
    <property type="entry name" value="Lipase_GDSL_3"/>
    <property type="match status" value="1"/>
</dbReference>
<accession>A0A381N681</accession>
<dbReference type="AlphaFoldDB" id="A0A381N681"/>
<evidence type="ECO:0000259" key="1">
    <source>
        <dbReference type="Pfam" id="PF14606"/>
    </source>
</evidence>